<accession>A0A6M1T571</accession>
<evidence type="ECO:0000313" key="2">
    <source>
        <dbReference type="EMBL" id="NGP87823.1"/>
    </source>
</evidence>
<comment type="caution">
    <text evidence="2">The sequence shown here is derived from an EMBL/GenBank/DDBJ whole genome shotgun (WGS) entry which is preliminary data.</text>
</comment>
<evidence type="ECO:0000256" key="1">
    <source>
        <dbReference type="SAM" id="SignalP"/>
    </source>
</evidence>
<keyword evidence="3" id="KW-1185">Reference proteome</keyword>
<evidence type="ECO:0000313" key="3">
    <source>
        <dbReference type="Proteomes" id="UP000479132"/>
    </source>
</evidence>
<sequence length="133" mass="15470">MKNTLFKYLSSVLFLFITIVFTANAQTEVTFKLNLQPQLEDSTFIPGRDRVYLKGNIFPLSNTKNTYLKDVAPIDSVYETTVNFSARNDGKALKYNFFIYTPDKLKKEHRTRSLKLQGKKMELSPIHFDSFAW</sequence>
<feature type="signal peptide" evidence="1">
    <location>
        <begin position="1"/>
        <end position="25"/>
    </location>
</feature>
<feature type="chain" id="PRO_5026674665" evidence="1">
    <location>
        <begin position="26"/>
        <end position="133"/>
    </location>
</feature>
<gene>
    <name evidence="2" type="ORF">G3569_05625</name>
</gene>
<name>A0A6M1T571_9BACT</name>
<protein>
    <submittedName>
        <fullName evidence="2">Uncharacterized protein</fullName>
    </submittedName>
</protein>
<dbReference type="Proteomes" id="UP000479132">
    <property type="component" value="Unassembled WGS sequence"/>
</dbReference>
<organism evidence="2 3">
    <name type="scientific">Fodinibius halophilus</name>
    <dbReference type="NCBI Taxonomy" id="1736908"/>
    <lineage>
        <taxon>Bacteria</taxon>
        <taxon>Pseudomonadati</taxon>
        <taxon>Balneolota</taxon>
        <taxon>Balneolia</taxon>
        <taxon>Balneolales</taxon>
        <taxon>Balneolaceae</taxon>
        <taxon>Fodinibius</taxon>
    </lineage>
</organism>
<proteinExistence type="predicted"/>
<dbReference type="AlphaFoldDB" id="A0A6M1T571"/>
<reference evidence="2 3" key="1">
    <citation type="submission" date="2020-02" db="EMBL/GenBank/DDBJ databases">
        <title>Aliifodinibius halophilus 2W32, complete genome.</title>
        <authorList>
            <person name="Li Y."/>
            <person name="Wu S."/>
        </authorList>
    </citation>
    <scope>NUCLEOTIDE SEQUENCE [LARGE SCALE GENOMIC DNA]</scope>
    <source>
        <strain evidence="2 3">2W32</strain>
    </source>
</reference>
<dbReference type="EMBL" id="JAALLS010000005">
    <property type="protein sequence ID" value="NGP87823.1"/>
    <property type="molecule type" value="Genomic_DNA"/>
</dbReference>
<keyword evidence="1" id="KW-0732">Signal</keyword>
<dbReference type="RefSeq" id="WP_165266930.1">
    <property type="nucleotide sequence ID" value="NZ_JAALLS010000005.1"/>
</dbReference>